<dbReference type="Pfam" id="PF00990">
    <property type="entry name" value="GGDEF"/>
    <property type="match status" value="1"/>
</dbReference>
<proteinExistence type="predicted"/>
<dbReference type="SMART" id="SM00267">
    <property type="entry name" value="GGDEF"/>
    <property type="match status" value="1"/>
</dbReference>
<dbReference type="InterPro" id="IPR043128">
    <property type="entry name" value="Rev_trsase/Diguanyl_cyclase"/>
</dbReference>
<dbReference type="SUPFAM" id="SSF55073">
    <property type="entry name" value="Nucleotide cyclase"/>
    <property type="match status" value="1"/>
</dbReference>
<gene>
    <name evidence="5" type="ORF">SPIRO4BDMA_30054</name>
</gene>
<evidence type="ECO:0000256" key="3">
    <source>
        <dbReference type="SAM" id="Phobius"/>
    </source>
</evidence>
<feature type="transmembrane region" description="Helical" evidence="3">
    <location>
        <begin position="83"/>
        <end position="109"/>
    </location>
</feature>
<keyword evidence="5" id="KW-0548">Nucleotidyltransferase</keyword>
<keyword evidence="3" id="KW-1133">Transmembrane helix</keyword>
<dbReference type="NCBIfam" id="TIGR00254">
    <property type="entry name" value="GGDEF"/>
    <property type="match status" value="1"/>
</dbReference>
<dbReference type="InterPro" id="IPR000160">
    <property type="entry name" value="GGDEF_dom"/>
</dbReference>
<comment type="catalytic activity">
    <reaction evidence="2">
        <text>2 GTP = 3',3'-c-di-GMP + 2 diphosphate</text>
        <dbReference type="Rhea" id="RHEA:24898"/>
        <dbReference type="ChEBI" id="CHEBI:33019"/>
        <dbReference type="ChEBI" id="CHEBI:37565"/>
        <dbReference type="ChEBI" id="CHEBI:58805"/>
        <dbReference type="EC" id="2.7.7.65"/>
    </reaction>
</comment>
<evidence type="ECO:0000259" key="4">
    <source>
        <dbReference type="PROSITE" id="PS50887"/>
    </source>
</evidence>
<dbReference type="GO" id="GO:0043709">
    <property type="term" value="P:cell adhesion involved in single-species biofilm formation"/>
    <property type="evidence" value="ECO:0007669"/>
    <property type="project" value="TreeGrafter"/>
</dbReference>
<organism evidence="5">
    <name type="scientific">uncultured spirochete</name>
    <dbReference type="NCBI Taxonomy" id="156406"/>
    <lineage>
        <taxon>Bacteria</taxon>
        <taxon>Pseudomonadati</taxon>
        <taxon>Spirochaetota</taxon>
        <taxon>Spirochaetia</taxon>
        <taxon>Spirochaetales</taxon>
        <taxon>environmental samples</taxon>
    </lineage>
</organism>
<sequence>MKLAHLTKIKTFESSKRFLIKKPNEGDLIILQNQWNQLKILLHEYDAKKGPSVEFNNLSEEIWVQANIVVTGIENSFHSYIKYYTVIAIVLFSSIIMLALISFAIKYFIQQRVEVQASHDYLTGLFNRNYFDILLKRQLHESNRNNQNVAIMLCDIDHFKNVNDTYGHDNGDKVLKAIAETFMMTSRASDTIIRFGGEEFLIIASYQNIDDLMRYAERIRMNIENTKILDLNITISIGIAICDHSGEVNKVIKKADTALYTAKENGRNQVILYDNIKK</sequence>
<dbReference type="InterPro" id="IPR050469">
    <property type="entry name" value="Diguanylate_Cyclase"/>
</dbReference>
<dbReference type="EMBL" id="FWDO01000003">
    <property type="protein sequence ID" value="SLM17417.1"/>
    <property type="molecule type" value="Genomic_DNA"/>
</dbReference>
<dbReference type="PANTHER" id="PTHR45138">
    <property type="entry name" value="REGULATORY COMPONENTS OF SENSORY TRANSDUCTION SYSTEM"/>
    <property type="match status" value="1"/>
</dbReference>
<feature type="domain" description="GGDEF" evidence="4">
    <location>
        <begin position="147"/>
        <end position="275"/>
    </location>
</feature>
<dbReference type="GO" id="GO:0005886">
    <property type="term" value="C:plasma membrane"/>
    <property type="evidence" value="ECO:0007669"/>
    <property type="project" value="TreeGrafter"/>
</dbReference>
<name>A0A3P3XM93_9SPIR</name>
<keyword evidence="3" id="KW-0472">Membrane</keyword>
<protein>
    <recommendedName>
        <fullName evidence="1">diguanylate cyclase</fullName>
        <ecNumber evidence="1">2.7.7.65</ecNumber>
    </recommendedName>
</protein>
<dbReference type="AlphaFoldDB" id="A0A3P3XM93"/>
<keyword evidence="5" id="KW-0808">Transferase</keyword>
<reference evidence="5" key="1">
    <citation type="submission" date="2017-02" db="EMBL/GenBank/DDBJ databases">
        <authorList>
            <person name="Regsiter A."/>
            <person name="William W."/>
        </authorList>
    </citation>
    <scope>NUCLEOTIDE SEQUENCE</scope>
    <source>
        <strain evidence="5">BdmA 4</strain>
    </source>
</reference>
<dbReference type="FunFam" id="3.30.70.270:FF:000001">
    <property type="entry name" value="Diguanylate cyclase domain protein"/>
    <property type="match status" value="1"/>
</dbReference>
<dbReference type="GO" id="GO:1902201">
    <property type="term" value="P:negative regulation of bacterial-type flagellum-dependent cell motility"/>
    <property type="evidence" value="ECO:0007669"/>
    <property type="project" value="TreeGrafter"/>
</dbReference>
<dbReference type="PROSITE" id="PS50887">
    <property type="entry name" value="GGDEF"/>
    <property type="match status" value="1"/>
</dbReference>
<dbReference type="EC" id="2.7.7.65" evidence="1"/>
<dbReference type="Gene3D" id="3.30.70.270">
    <property type="match status" value="1"/>
</dbReference>
<keyword evidence="3" id="KW-0812">Transmembrane</keyword>
<evidence type="ECO:0000256" key="1">
    <source>
        <dbReference type="ARBA" id="ARBA00012528"/>
    </source>
</evidence>
<dbReference type="PANTHER" id="PTHR45138:SF9">
    <property type="entry name" value="DIGUANYLATE CYCLASE DGCM-RELATED"/>
    <property type="match status" value="1"/>
</dbReference>
<evidence type="ECO:0000313" key="5">
    <source>
        <dbReference type="EMBL" id="SLM17417.1"/>
    </source>
</evidence>
<evidence type="ECO:0000256" key="2">
    <source>
        <dbReference type="ARBA" id="ARBA00034247"/>
    </source>
</evidence>
<accession>A0A3P3XM93</accession>
<dbReference type="InterPro" id="IPR029787">
    <property type="entry name" value="Nucleotide_cyclase"/>
</dbReference>
<dbReference type="GO" id="GO:0052621">
    <property type="term" value="F:diguanylate cyclase activity"/>
    <property type="evidence" value="ECO:0007669"/>
    <property type="project" value="UniProtKB-EC"/>
</dbReference>
<dbReference type="CDD" id="cd01949">
    <property type="entry name" value="GGDEF"/>
    <property type="match status" value="1"/>
</dbReference>